<dbReference type="HOGENOM" id="CLU_1775567_0_0_0"/>
<accession>B1ZZ09</accession>
<dbReference type="KEGG" id="ote:Oter_3052"/>
<dbReference type="Pfam" id="PF20212">
    <property type="entry name" value="DUF6572"/>
    <property type="match status" value="1"/>
</dbReference>
<dbReference type="InterPro" id="IPR046702">
    <property type="entry name" value="DUF6572"/>
</dbReference>
<dbReference type="EMBL" id="CP001032">
    <property type="protein sequence ID" value="ACB76332.1"/>
    <property type="molecule type" value="Genomic_DNA"/>
</dbReference>
<sequence length="146" mass="16536">MRQVTIDFVTVRPDGSYCMRVLEEGPWEGEPLGELRRIQERLYDVIEVVTTGKFVERYPESKGRQVYIKLDCYRVPKDHICPFFDRFVAAIQGSPEWAPACETIVFEIHHLGEEEANQPPQRNAGSRPSSDDSPASETPASLGPRG</sequence>
<evidence type="ECO:0000313" key="2">
    <source>
        <dbReference type="EMBL" id="ACB76332.1"/>
    </source>
</evidence>
<dbReference type="AlphaFoldDB" id="B1ZZ09"/>
<dbReference type="OrthoDB" id="2229810at2"/>
<name>B1ZZ09_OPITP</name>
<dbReference type="RefSeq" id="WP_012375861.1">
    <property type="nucleotide sequence ID" value="NC_010571.1"/>
</dbReference>
<organism evidence="2 3">
    <name type="scientific">Opitutus terrae (strain DSM 11246 / JCM 15787 / PB90-1)</name>
    <dbReference type="NCBI Taxonomy" id="452637"/>
    <lineage>
        <taxon>Bacteria</taxon>
        <taxon>Pseudomonadati</taxon>
        <taxon>Verrucomicrobiota</taxon>
        <taxon>Opitutia</taxon>
        <taxon>Opitutales</taxon>
        <taxon>Opitutaceae</taxon>
        <taxon>Opitutus</taxon>
    </lineage>
</organism>
<protein>
    <submittedName>
        <fullName evidence="2">Uncharacterized protein</fullName>
    </submittedName>
</protein>
<evidence type="ECO:0000256" key="1">
    <source>
        <dbReference type="SAM" id="MobiDB-lite"/>
    </source>
</evidence>
<dbReference type="STRING" id="452637.Oter_3052"/>
<dbReference type="Proteomes" id="UP000007013">
    <property type="component" value="Chromosome"/>
</dbReference>
<proteinExistence type="predicted"/>
<reference evidence="2 3" key="1">
    <citation type="journal article" date="2011" name="J. Bacteriol.">
        <title>Genome sequence of the verrucomicrobium Opitutus terrae PB90-1, an abundant inhabitant of rice paddy soil ecosystems.</title>
        <authorList>
            <person name="van Passel M.W."/>
            <person name="Kant R."/>
            <person name="Palva A."/>
            <person name="Copeland A."/>
            <person name="Lucas S."/>
            <person name="Lapidus A."/>
            <person name="Glavina del Rio T."/>
            <person name="Pitluck S."/>
            <person name="Goltsman E."/>
            <person name="Clum A."/>
            <person name="Sun H."/>
            <person name="Schmutz J."/>
            <person name="Larimer F.W."/>
            <person name="Land M.L."/>
            <person name="Hauser L."/>
            <person name="Kyrpides N."/>
            <person name="Mikhailova N."/>
            <person name="Richardson P.P."/>
            <person name="Janssen P.H."/>
            <person name="de Vos W.M."/>
            <person name="Smidt H."/>
        </authorList>
    </citation>
    <scope>NUCLEOTIDE SEQUENCE [LARGE SCALE GENOMIC DNA]</scope>
    <source>
        <strain evidence="3">DSM 11246 / JCM 15787 / PB90-1</strain>
    </source>
</reference>
<keyword evidence="3" id="KW-1185">Reference proteome</keyword>
<evidence type="ECO:0000313" key="3">
    <source>
        <dbReference type="Proteomes" id="UP000007013"/>
    </source>
</evidence>
<feature type="region of interest" description="Disordered" evidence="1">
    <location>
        <begin position="113"/>
        <end position="146"/>
    </location>
</feature>
<gene>
    <name evidence="2" type="ordered locus">Oter_3052</name>
</gene>
<feature type="compositionally biased region" description="Polar residues" evidence="1">
    <location>
        <begin position="118"/>
        <end position="139"/>
    </location>
</feature>